<sequence length="70" mass="7894">MFGNIIIGGAASLITRKLYRLRAFLTMAFPESSRFLYDALWSSSAIAKGTGKEFEKQKNAIDKICQKLYN</sequence>
<name>A0A374P6F6_9FIRM</name>
<dbReference type="EMBL" id="QSON01000006">
    <property type="protein sequence ID" value="RGJ03552.1"/>
    <property type="molecule type" value="Genomic_DNA"/>
</dbReference>
<protein>
    <submittedName>
        <fullName evidence="1">Uncharacterized protein</fullName>
    </submittedName>
</protein>
<dbReference type="AlphaFoldDB" id="A0A374P6F6"/>
<accession>A0A374P6F6</accession>
<proteinExistence type="predicted"/>
<organism evidence="1 2">
    <name type="scientific">Hungatella hathewayi</name>
    <dbReference type="NCBI Taxonomy" id="154046"/>
    <lineage>
        <taxon>Bacteria</taxon>
        <taxon>Bacillati</taxon>
        <taxon>Bacillota</taxon>
        <taxon>Clostridia</taxon>
        <taxon>Lachnospirales</taxon>
        <taxon>Lachnospiraceae</taxon>
        <taxon>Hungatella</taxon>
    </lineage>
</organism>
<reference evidence="1 2" key="1">
    <citation type="submission" date="2018-08" db="EMBL/GenBank/DDBJ databases">
        <title>A genome reference for cultivated species of the human gut microbiota.</title>
        <authorList>
            <person name="Zou Y."/>
            <person name="Xue W."/>
            <person name="Luo G."/>
        </authorList>
    </citation>
    <scope>NUCLEOTIDE SEQUENCE [LARGE SCALE GENOMIC DNA]</scope>
    <source>
        <strain evidence="1 2">TM09-12</strain>
    </source>
</reference>
<gene>
    <name evidence="1" type="ORF">DXD79_14215</name>
</gene>
<evidence type="ECO:0000313" key="2">
    <source>
        <dbReference type="Proteomes" id="UP000263014"/>
    </source>
</evidence>
<evidence type="ECO:0000313" key="1">
    <source>
        <dbReference type="EMBL" id="RGJ03552.1"/>
    </source>
</evidence>
<dbReference type="Proteomes" id="UP000263014">
    <property type="component" value="Unassembled WGS sequence"/>
</dbReference>
<comment type="caution">
    <text evidence="1">The sequence shown here is derived from an EMBL/GenBank/DDBJ whole genome shotgun (WGS) entry which is preliminary data.</text>
</comment>